<reference evidence="7" key="2">
    <citation type="journal article" date="2007" name="PLoS Biol.">
        <title>Survey sequencing and comparative analysis of the elephant shark (Callorhinchus milii) genome.</title>
        <authorList>
            <person name="Venkatesh B."/>
            <person name="Kirkness E.F."/>
            <person name="Loh Y.H."/>
            <person name="Halpern A.L."/>
            <person name="Lee A.P."/>
            <person name="Johnson J."/>
            <person name="Dandona N."/>
            <person name="Viswanathan L.D."/>
            <person name="Tay A."/>
            <person name="Venter J.C."/>
            <person name="Strausberg R.L."/>
            <person name="Brenner S."/>
        </authorList>
    </citation>
    <scope>NUCLEOTIDE SEQUENCE [LARGE SCALE GENOMIC DNA]</scope>
</reference>
<keyword evidence="3" id="KW-0968">Cytoplasmic vesicle</keyword>
<reference evidence="6" key="4">
    <citation type="submission" date="2025-08" db="UniProtKB">
        <authorList>
            <consortium name="Ensembl"/>
        </authorList>
    </citation>
    <scope>IDENTIFICATION</scope>
</reference>
<protein>
    <submittedName>
        <fullName evidence="6">DENN domain containing 1A</fullName>
    </submittedName>
</protein>
<dbReference type="InterPro" id="IPR005112">
    <property type="entry name" value="dDENN_dom"/>
</dbReference>
<proteinExistence type="predicted"/>
<organism evidence="6 7">
    <name type="scientific">Callorhinchus milii</name>
    <name type="common">Ghost shark</name>
    <dbReference type="NCBI Taxonomy" id="7868"/>
    <lineage>
        <taxon>Eukaryota</taxon>
        <taxon>Metazoa</taxon>
        <taxon>Chordata</taxon>
        <taxon>Craniata</taxon>
        <taxon>Vertebrata</taxon>
        <taxon>Chondrichthyes</taxon>
        <taxon>Holocephali</taxon>
        <taxon>Chimaeriformes</taxon>
        <taxon>Callorhinchidae</taxon>
        <taxon>Callorhinchus</taxon>
    </lineage>
</organism>
<dbReference type="GO" id="GO:0005085">
    <property type="term" value="F:guanyl-nucleotide exchange factor activity"/>
    <property type="evidence" value="ECO:0007669"/>
    <property type="project" value="UniProtKB-KW"/>
</dbReference>
<evidence type="ECO:0000259" key="5">
    <source>
        <dbReference type="PROSITE" id="PS50211"/>
    </source>
</evidence>
<dbReference type="SMART" id="SM00800">
    <property type="entry name" value="uDENN"/>
    <property type="match status" value="1"/>
</dbReference>
<dbReference type="PANTHER" id="PTHR13196">
    <property type="entry name" value="DENN DOMAIN-CONTAINING"/>
    <property type="match status" value="1"/>
</dbReference>
<dbReference type="InterPro" id="IPR040032">
    <property type="entry name" value="DENND1A/B/C"/>
</dbReference>
<reference evidence="7" key="1">
    <citation type="journal article" date="2006" name="Science">
        <title>Ancient noncoding elements conserved in the human genome.</title>
        <authorList>
            <person name="Venkatesh B."/>
            <person name="Kirkness E.F."/>
            <person name="Loh Y.H."/>
            <person name="Halpern A.L."/>
            <person name="Lee A.P."/>
            <person name="Johnson J."/>
            <person name="Dandona N."/>
            <person name="Viswanathan L.D."/>
            <person name="Tay A."/>
            <person name="Venter J.C."/>
            <person name="Strausberg R.L."/>
            <person name="Brenner S."/>
        </authorList>
    </citation>
    <scope>NUCLEOTIDE SEQUENCE [LARGE SCALE GENOMIC DNA]</scope>
</reference>
<dbReference type="AlphaFoldDB" id="A0A4W3J680"/>
<reference evidence="7" key="3">
    <citation type="journal article" date="2014" name="Nature">
        <title>Elephant shark genome provides unique insights into gnathostome evolution.</title>
        <authorList>
            <consortium name="International Elephant Shark Genome Sequencing Consortium"/>
            <person name="Venkatesh B."/>
            <person name="Lee A.P."/>
            <person name="Ravi V."/>
            <person name="Maurya A.K."/>
            <person name="Lian M.M."/>
            <person name="Swann J.B."/>
            <person name="Ohta Y."/>
            <person name="Flajnik M.F."/>
            <person name="Sutoh Y."/>
            <person name="Kasahara M."/>
            <person name="Hoon S."/>
            <person name="Gangu V."/>
            <person name="Roy S.W."/>
            <person name="Irimia M."/>
            <person name="Korzh V."/>
            <person name="Kondrychyn I."/>
            <person name="Lim Z.W."/>
            <person name="Tay B.H."/>
            <person name="Tohari S."/>
            <person name="Kong K.W."/>
            <person name="Ho S."/>
            <person name="Lorente-Galdos B."/>
            <person name="Quilez J."/>
            <person name="Marques-Bonet T."/>
            <person name="Raney B.J."/>
            <person name="Ingham P.W."/>
            <person name="Tay A."/>
            <person name="Hillier L.W."/>
            <person name="Minx P."/>
            <person name="Boehm T."/>
            <person name="Wilson R.K."/>
            <person name="Brenner S."/>
            <person name="Warren W.C."/>
        </authorList>
    </citation>
    <scope>NUCLEOTIDE SEQUENCE [LARGE SCALE GENOMIC DNA]</scope>
</reference>
<dbReference type="OMA" id="LMAPMPY"/>
<dbReference type="FunFam" id="3.30.450.200:FF:000003">
    <property type="entry name" value="DENN domain containing 1A"/>
    <property type="match status" value="1"/>
</dbReference>
<dbReference type="PANTHER" id="PTHR13196:SF22">
    <property type="entry name" value="DENN DOMAIN-CONTAINING PROTEIN 1A"/>
    <property type="match status" value="1"/>
</dbReference>
<keyword evidence="2" id="KW-0344">Guanine-nucleotide releasing factor</keyword>
<dbReference type="GO" id="GO:0005829">
    <property type="term" value="C:cytosol"/>
    <property type="evidence" value="ECO:0007669"/>
    <property type="project" value="TreeGrafter"/>
</dbReference>
<dbReference type="Gene3D" id="3.30.450.200">
    <property type="match status" value="1"/>
</dbReference>
<evidence type="ECO:0000256" key="1">
    <source>
        <dbReference type="ARBA" id="ARBA00004132"/>
    </source>
</evidence>
<dbReference type="Gene3D" id="6.10.140.1000">
    <property type="match status" value="1"/>
</dbReference>
<dbReference type="PROSITE" id="PS50211">
    <property type="entry name" value="DENN"/>
    <property type="match status" value="1"/>
</dbReference>
<feature type="region of interest" description="Disordered" evidence="4">
    <location>
        <begin position="388"/>
        <end position="421"/>
    </location>
</feature>
<dbReference type="Ensembl" id="ENSCMIT00000035598.1">
    <property type="protein sequence ID" value="ENSCMIP00000035076.1"/>
    <property type="gene ID" value="ENSCMIG00000014864.1"/>
</dbReference>
<dbReference type="GeneTree" id="ENSGT00940000156261"/>
<dbReference type="SMART" id="SM00799">
    <property type="entry name" value="DENN"/>
    <property type="match status" value="1"/>
</dbReference>
<dbReference type="GO" id="GO:1901981">
    <property type="term" value="F:phosphatidylinositol phosphate binding"/>
    <property type="evidence" value="ECO:0007669"/>
    <property type="project" value="TreeGrafter"/>
</dbReference>
<reference evidence="6" key="5">
    <citation type="submission" date="2025-09" db="UniProtKB">
        <authorList>
            <consortium name="Ensembl"/>
        </authorList>
    </citation>
    <scope>IDENTIFICATION</scope>
</reference>
<evidence type="ECO:0000313" key="6">
    <source>
        <dbReference type="Ensembl" id="ENSCMIP00000035076.1"/>
    </source>
</evidence>
<gene>
    <name evidence="6" type="primary">LOC103188887</name>
</gene>
<feature type="compositionally biased region" description="Basic and acidic residues" evidence="4">
    <location>
        <begin position="407"/>
        <end position="420"/>
    </location>
</feature>
<feature type="domain" description="UDENN" evidence="5">
    <location>
        <begin position="1"/>
        <end position="343"/>
    </location>
</feature>
<feature type="compositionally biased region" description="Polar residues" evidence="4">
    <location>
        <begin position="393"/>
        <end position="402"/>
    </location>
</feature>
<dbReference type="Pfam" id="PF03455">
    <property type="entry name" value="dDENN"/>
    <property type="match status" value="1"/>
</dbReference>
<evidence type="ECO:0000313" key="7">
    <source>
        <dbReference type="Proteomes" id="UP000314986"/>
    </source>
</evidence>
<evidence type="ECO:0000256" key="2">
    <source>
        <dbReference type="ARBA" id="ARBA00022658"/>
    </source>
</evidence>
<evidence type="ECO:0000256" key="4">
    <source>
        <dbReference type="SAM" id="MobiDB-lite"/>
    </source>
</evidence>
<dbReference type="InterPro" id="IPR037516">
    <property type="entry name" value="Tripartite_DENN"/>
</dbReference>
<sequence>MHKFSVFSPQEVLQTLTKFCFPFYVDSLTVSQVGQNFTFVLTDVDSKQRFGFCRLSSGAKTCFCILSYLPWFEVFYKLLNILAEYTAKGQVEWELLETLFNLPLPEPGSVVHLSVHSYFTTPDNRELPSIPENRNLTEYFVAVDVNNMLHLYASMLYERRILISCSKLSSLTACVHGSAAMLYPMYWQHVYIPVLPPHLLDYCCAPMPYLIGVHSSLMEKVRNMALEDVVILNVDNNTLETPFDDLQSLPNDVLSTLKNRLKKVSTTTGNGVARAFLKTQAMLFGSYRNALKIEPEEPITFCEDIFVSHRSSAMRQFLQNAIQLQLFKQFIDGRLDLLNSGKGFSDEFEEEINNSEYAGAQTVAKDHAKMGIKEVKNRLKQKEMAENGYTAATEDSSQQRSVASPLPEKREGKERGERRPITVHFGQVHNHFIRLIILLSDI</sequence>
<dbReference type="FunFam" id="3.40.50.11500:FF:000001">
    <property type="entry name" value="Putative DENN domain-containing protein 1A"/>
    <property type="match status" value="1"/>
</dbReference>
<keyword evidence="7" id="KW-1185">Reference proteome</keyword>
<dbReference type="InterPro" id="IPR005113">
    <property type="entry name" value="uDENN_dom"/>
</dbReference>
<dbReference type="GO" id="GO:0032456">
    <property type="term" value="P:endocytic recycling"/>
    <property type="evidence" value="ECO:0007669"/>
    <property type="project" value="TreeGrafter"/>
</dbReference>
<dbReference type="GO" id="GO:0006897">
    <property type="term" value="P:endocytosis"/>
    <property type="evidence" value="ECO:0007669"/>
    <property type="project" value="TreeGrafter"/>
</dbReference>
<dbReference type="Proteomes" id="UP000314986">
    <property type="component" value="Unassembled WGS sequence"/>
</dbReference>
<comment type="subcellular location">
    <subcellularLocation>
        <location evidence="1">Cytoplasmic vesicle</location>
        <location evidence="1">Clathrin-coated vesicle</location>
    </subcellularLocation>
</comment>
<dbReference type="Pfam" id="PF03456">
    <property type="entry name" value="uDENN"/>
    <property type="match status" value="1"/>
</dbReference>
<dbReference type="InterPro" id="IPR043153">
    <property type="entry name" value="DENN_C"/>
</dbReference>
<dbReference type="InterPro" id="IPR001194">
    <property type="entry name" value="cDENN_dom"/>
</dbReference>
<dbReference type="SMART" id="SM00801">
    <property type="entry name" value="dDENN"/>
    <property type="match status" value="1"/>
</dbReference>
<dbReference type="GO" id="GO:0030136">
    <property type="term" value="C:clathrin-coated vesicle"/>
    <property type="evidence" value="ECO:0007669"/>
    <property type="project" value="UniProtKB-SubCell"/>
</dbReference>
<dbReference type="Pfam" id="PF02141">
    <property type="entry name" value="DENN"/>
    <property type="match status" value="1"/>
</dbReference>
<dbReference type="Gene3D" id="3.40.50.11500">
    <property type="match status" value="1"/>
</dbReference>
<evidence type="ECO:0000256" key="3">
    <source>
        <dbReference type="ARBA" id="ARBA00023329"/>
    </source>
</evidence>
<accession>A0A4W3J680</accession>
<name>A0A4W3J680_CALMI</name>